<dbReference type="EMBL" id="MEYK01000015">
    <property type="protein sequence ID" value="OGD25300.1"/>
    <property type="molecule type" value="Genomic_DNA"/>
</dbReference>
<proteinExistence type="predicted"/>
<dbReference type="CDD" id="cd03801">
    <property type="entry name" value="GT4_PimA-like"/>
    <property type="match status" value="1"/>
</dbReference>
<evidence type="ECO:0000313" key="2">
    <source>
        <dbReference type="EMBL" id="OGD25300.1"/>
    </source>
</evidence>
<evidence type="ECO:0000259" key="1">
    <source>
        <dbReference type="Pfam" id="PF00534"/>
    </source>
</evidence>
<dbReference type="GO" id="GO:0016757">
    <property type="term" value="F:glycosyltransferase activity"/>
    <property type="evidence" value="ECO:0007669"/>
    <property type="project" value="InterPro"/>
</dbReference>
<reference evidence="2 3" key="1">
    <citation type="journal article" date="2016" name="Nat. Commun.">
        <title>Thousands of microbial genomes shed light on interconnected biogeochemical processes in an aquifer system.</title>
        <authorList>
            <person name="Anantharaman K."/>
            <person name="Brown C.T."/>
            <person name="Hug L.A."/>
            <person name="Sharon I."/>
            <person name="Castelle C.J."/>
            <person name="Probst A.J."/>
            <person name="Thomas B.C."/>
            <person name="Singh A."/>
            <person name="Wilkins M.J."/>
            <person name="Karaoz U."/>
            <person name="Brodie E.L."/>
            <person name="Williams K.H."/>
            <person name="Hubbard S.S."/>
            <person name="Banfield J.F."/>
        </authorList>
    </citation>
    <scope>NUCLEOTIDE SEQUENCE [LARGE SCALE GENOMIC DNA]</scope>
</reference>
<dbReference type="InterPro" id="IPR001296">
    <property type="entry name" value="Glyco_trans_1"/>
</dbReference>
<dbReference type="PANTHER" id="PTHR12526">
    <property type="entry name" value="GLYCOSYLTRANSFERASE"/>
    <property type="match status" value="1"/>
</dbReference>
<organism evidence="2 3">
    <name type="scientific">Candidatus Azambacteria bacterium RIFCSPHIGHO2_01_FULL_40_24</name>
    <dbReference type="NCBI Taxonomy" id="1797301"/>
    <lineage>
        <taxon>Bacteria</taxon>
        <taxon>Candidatus Azamiibacteriota</taxon>
    </lineage>
</organism>
<feature type="domain" description="Glycosyl transferase family 1" evidence="1">
    <location>
        <begin position="156"/>
        <end position="296"/>
    </location>
</feature>
<comment type="caution">
    <text evidence="2">The sequence shown here is derived from an EMBL/GenBank/DDBJ whole genome shotgun (WGS) entry which is preliminary data.</text>
</comment>
<dbReference type="SUPFAM" id="SSF53756">
    <property type="entry name" value="UDP-Glycosyltransferase/glycogen phosphorylase"/>
    <property type="match status" value="1"/>
</dbReference>
<evidence type="ECO:0000313" key="3">
    <source>
        <dbReference type="Proteomes" id="UP000176431"/>
    </source>
</evidence>
<protein>
    <recommendedName>
        <fullName evidence="1">Glycosyl transferase family 1 domain-containing protein</fullName>
    </recommendedName>
</protein>
<dbReference type="Pfam" id="PF00534">
    <property type="entry name" value="Glycos_transf_1"/>
    <property type="match status" value="1"/>
</dbReference>
<accession>A0A1F5B3U9</accession>
<sequence>MSESQKKLVLIITPHINGGPWQWGADLVFNLNETKEFKAKHIFTLKDKLLSLFEFKLGLIHTTNPLAFSFLMKPLILTIHGKIHGNSWKFFYWLCCCRASAITVPSEFLKNLLNIKNAIVIPNAINISNFDEVEPEERGFFNILTVTKFWFPDKTRGLFELAQLIFNLAKDFDKRINWRIVGYGPLLEDVKKSVMLLERPKNLSLQWFGQDIPKKYFSDSDIFAYFSYEDNMPIALMEAMASGLPVVTNEVGAVAEIIDSGNDGFVVQNSQDYQNILLKLMNDFELRKNTGSAARKKIKEKFSWETVFSKWLELYNKFI</sequence>
<dbReference type="PANTHER" id="PTHR12526:SF637">
    <property type="entry name" value="GLYCOSYLTRANSFERASE EPSF-RELATED"/>
    <property type="match status" value="1"/>
</dbReference>
<gene>
    <name evidence="2" type="ORF">A2819_00250</name>
</gene>
<dbReference type="Gene3D" id="3.40.50.2000">
    <property type="entry name" value="Glycogen Phosphorylase B"/>
    <property type="match status" value="2"/>
</dbReference>
<name>A0A1F5B3U9_9BACT</name>
<dbReference type="Proteomes" id="UP000176431">
    <property type="component" value="Unassembled WGS sequence"/>
</dbReference>
<dbReference type="AlphaFoldDB" id="A0A1F5B3U9"/>